<sequence>RLLESPSSDLLSGKFYNALNQNVQGLRKYFKDCESLNSVPNGNFLKIYCAQLVKYIKTKYENSHEQNNEYDDCSLLNYWIFGKLSRVIPNNSSISSNNICDPIFEIYKQDDWYERKEFYDYCVDYKTLLDTANSYDSSCEVYYKYIESKIPIYEHIKKLCTSENAEKCPNFYAQFKDYDPKLLLSNLKCHKTMLEKEPALENVMATQAIVTSLK</sequence>
<dbReference type="GeneID" id="14696118"/>
<dbReference type="OMA" id="YENSHEQ"/>
<dbReference type="OrthoDB" id="386729at2759"/>
<evidence type="ECO:0008006" key="3">
    <source>
        <dbReference type="Google" id="ProtNLM"/>
    </source>
</evidence>
<dbReference type="KEGG" id="pcy:PCYB_003250"/>
<accession>K6UF68</accession>
<dbReference type="AlphaFoldDB" id="K6UF68"/>
<dbReference type="Pfam" id="PF05795">
    <property type="entry name" value="Plasmodium_Vir"/>
    <property type="match status" value="1"/>
</dbReference>
<proteinExistence type="predicted"/>
<protein>
    <recommendedName>
        <fullName evidence="3">CYIR protein</fullName>
    </recommendedName>
</protein>
<dbReference type="RefSeq" id="XP_004227794.1">
    <property type="nucleotide sequence ID" value="XM_004227746.1"/>
</dbReference>
<keyword evidence="2" id="KW-1185">Reference proteome</keyword>
<evidence type="ECO:0000313" key="2">
    <source>
        <dbReference type="Proteomes" id="UP000006319"/>
    </source>
</evidence>
<dbReference type="VEuPathDB" id="PlasmoDB:PCYB_003250"/>
<feature type="non-terminal residue" evidence="1">
    <location>
        <position position="1"/>
    </location>
</feature>
<evidence type="ECO:0000313" key="1">
    <source>
        <dbReference type="EMBL" id="GAB69576.1"/>
    </source>
</evidence>
<gene>
    <name evidence="1" type="ORF">PCYB_003250</name>
</gene>
<organism evidence="1 2">
    <name type="scientific">Plasmodium cynomolgi (strain B)</name>
    <dbReference type="NCBI Taxonomy" id="1120755"/>
    <lineage>
        <taxon>Eukaryota</taxon>
        <taxon>Sar</taxon>
        <taxon>Alveolata</taxon>
        <taxon>Apicomplexa</taxon>
        <taxon>Aconoidasida</taxon>
        <taxon>Haemosporida</taxon>
        <taxon>Plasmodiidae</taxon>
        <taxon>Plasmodium</taxon>
        <taxon>Plasmodium (Plasmodium)</taxon>
    </lineage>
</organism>
<dbReference type="EMBL" id="DF157362">
    <property type="protein sequence ID" value="GAB69576.1"/>
    <property type="molecule type" value="Genomic_DNA"/>
</dbReference>
<dbReference type="InterPro" id="IPR008780">
    <property type="entry name" value="Plasmodium_Vir"/>
</dbReference>
<name>K6UF68_PLACD</name>
<reference evidence="1 2" key="1">
    <citation type="journal article" date="2012" name="Nat. Genet.">
        <title>Plasmodium cynomolgi genome sequences provide insight into Plasmodium vivax and the monkey malaria clade.</title>
        <authorList>
            <person name="Tachibana S."/>
            <person name="Sullivan S.A."/>
            <person name="Kawai S."/>
            <person name="Nakamura S."/>
            <person name="Kim H.R."/>
            <person name="Goto N."/>
            <person name="Arisue N."/>
            <person name="Palacpac N.M.Q."/>
            <person name="Honma H."/>
            <person name="Yagi M."/>
            <person name="Tougan T."/>
            <person name="Katakai Y."/>
            <person name="Kaneko O."/>
            <person name="Mita T."/>
            <person name="Kita K."/>
            <person name="Yasutomi Y."/>
            <person name="Sutton P.L."/>
            <person name="Shakhbatyan R."/>
            <person name="Horii T."/>
            <person name="Yasunaga T."/>
            <person name="Barnwell J.W."/>
            <person name="Escalante A.A."/>
            <person name="Carlton J.M."/>
            <person name="Tanabe K."/>
        </authorList>
    </citation>
    <scope>NUCLEOTIDE SEQUENCE [LARGE SCALE GENOMIC DNA]</scope>
    <source>
        <strain evidence="1 2">B</strain>
    </source>
</reference>
<dbReference type="Proteomes" id="UP000006319">
    <property type="component" value="Unassembled WGS sequence"/>
</dbReference>